<protein>
    <submittedName>
        <fullName evidence="1">Uncharacterized protein</fullName>
    </submittedName>
</protein>
<gene>
    <name evidence="1" type="ORF">EAG_00284</name>
</gene>
<organism evidence="2">
    <name type="scientific">Camponotus floridanus</name>
    <name type="common">Florida carpenter ant</name>
    <dbReference type="NCBI Taxonomy" id="104421"/>
    <lineage>
        <taxon>Eukaryota</taxon>
        <taxon>Metazoa</taxon>
        <taxon>Ecdysozoa</taxon>
        <taxon>Arthropoda</taxon>
        <taxon>Hexapoda</taxon>
        <taxon>Insecta</taxon>
        <taxon>Pterygota</taxon>
        <taxon>Neoptera</taxon>
        <taxon>Endopterygota</taxon>
        <taxon>Hymenoptera</taxon>
        <taxon>Apocrita</taxon>
        <taxon>Aculeata</taxon>
        <taxon>Formicoidea</taxon>
        <taxon>Formicidae</taxon>
        <taxon>Formicinae</taxon>
        <taxon>Camponotus</taxon>
    </lineage>
</organism>
<evidence type="ECO:0000313" key="2">
    <source>
        <dbReference type="Proteomes" id="UP000000311"/>
    </source>
</evidence>
<dbReference type="InParanoid" id="E2ANW6"/>
<feature type="non-terminal residue" evidence="1">
    <location>
        <position position="1"/>
    </location>
</feature>
<keyword evidence="2" id="KW-1185">Reference proteome</keyword>
<feature type="non-terminal residue" evidence="1">
    <location>
        <position position="52"/>
    </location>
</feature>
<dbReference type="EMBL" id="GL441429">
    <property type="protein sequence ID" value="EFN64873.1"/>
    <property type="molecule type" value="Genomic_DNA"/>
</dbReference>
<dbReference type="Proteomes" id="UP000000311">
    <property type="component" value="Unassembled WGS sequence"/>
</dbReference>
<reference evidence="1 2" key="1">
    <citation type="journal article" date="2010" name="Science">
        <title>Genomic comparison of the ants Camponotus floridanus and Harpegnathos saltator.</title>
        <authorList>
            <person name="Bonasio R."/>
            <person name="Zhang G."/>
            <person name="Ye C."/>
            <person name="Mutti N.S."/>
            <person name="Fang X."/>
            <person name="Qin N."/>
            <person name="Donahue G."/>
            <person name="Yang P."/>
            <person name="Li Q."/>
            <person name="Li C."/>
            <person name="Zhang P."/>
            <person name="Huang Z."/>
            <person name="Berger S.L."/>
            <person name="Reinberg D."/>
            <person name="Wang J."/>
            <person name="Liebig J."/>
        </authorList>
    </citation>
    <scope>NUCLEOTIDE SEQUENCE [LARGE SCALE GENOMIC DNA]</scope>
    <source>
        <strain evidence="2">C129</strain>
    </source>
</reference>
<name>E2ANW6_CAMFO</name>
<sequence length="52" mass="6700">FIKLNRSRRRWWVRPINRSRDDFGHFNILFSYMKEEDHEEFFEFTRMVPSQF</sequence>
<evidence type="ECO:0000313" key="1">
    <source>
        <dbReference type="EMBL" id="EFN64873.1"/>
    </source>
</evidence>
<accession>E2ANW6</accession>
<proteinExistence type="predicted"/>
<dbReference type="AlphaFoldDB" id="E2ANW6"/>